<accession>A0A9P7UV94</accession>
<keyword evidence="2" id="KW-1185">Reference proteome</keyword>
<evidence type="ECO:0000313" key="1">
    <source>
        <dbReference type="EMBL" id="KAG7095343.1"/>
    </source>
</evidence>
<protein>
    <submittedName>
        <fullName evidence="1">Uncharacterized protein</fullName>
    </submittedName>
</protein>
<comment type="caution">
    <text evidence="1">The sequence shown here is derived from an EMBL/GenBank/DDBJ whole genome shotgun (WGS) entry which is preliminary data.</text>
</comment>
<gene>
    <name evidence="1" type="ORF">E1B28_006104</name>
</gene>
<reference evidence="1" key="1">
    <citation type="journal article" date="2021" name="Genome Biol. Evol.">
        <title>The assembled and annotated genome of the fairy-ring fungus Marasmius oreades.</title>
        <authorList>
            <person name="Hiltunen M."/>
            <person name="Ament-Velasquez S.L."/>
            <person name="Johannesson H."/>
        </authorList>
    </citation>
    <scope>NUCLEOTIDE SEQUENCE</scope>
    <source>
        <strain evidence="1">03SP1</strain>
    </source>
</reference>
<dbReference type="EMBL" id="CM032183">
    <property type="protein sequence ID" value="KAG7095343.1"/>
    <property type="molecule type" value="Genomic_DNA"/>
</dbReference>
<proteinExistence type="predicted"/>
<dbReference type="Proteomes" id="UP001049176">
    <property type="component" value="Chromosome 3"/>
</dbReference>
<dbReference type="RefSeq" id="XP_043011813.1">
    <property type="nucleotide sequence ID" value="XM_043150723.1"/>
</dbReference>
<dbReference type="KEGG" id="more:E1B28_006104"/>
<dbReference type="GeneID" id="66075180"/>
<evidence type="ECO:0000313" key="2">
    <source>
        <dbReference type="Proteomes" id="UP001049176"/>
    </source>
</evidence>
<dbReference type="AlphaFoldDB" id="A0A9P7UV94"/>
<organism evidence="1 2">
    <name type="scientific">Marasmius oreades</name>
    <name type="common">fairy-ring Marasmius</name>
    <dbReference type="NCBI Taxonomy" id="181124"/>
    <lineage>
        <taxon>Eukaryota</taxon>
        <taxon>Fungi</taxon>
        <taxon>Dikarya</taxon>
        <taxon>Basidiomycota</taxon>
        <taxon>Agaricomycotina</taxon>
        <taxon>Agaricomycetes</taxon>
        <taxon>Agaricomycetidae</taxon>
        <taxon>Agaricales</taxon>
        <taxon>Marasmiineae</taxon>
        <taxon>Marasmiaceae</taxon>
        <taxon>Marasmius</taxon>
    </lineage>
</organism>
<sequence>MDCLGCQGNGSSHSKGPYYSILGGFIVAERHGEAQFNIWELFPRYSLLPQQLQDRHVTVFRVGVALLQVLPCTSVFARLVPSRSPVRLALLMTFMNESDFTIFSDSCNEKKKNPMPTGG</sequence>
<name>A0A9P7UV94_9AGAR</name>